<evidence type="ECO:0000313" key="3">
    <source>
        <dbReference type="Proteomes" id="UP001151582"/>
    </source>
</evidence>
<feature type="compositionally biased region" description="Polar residues" evidence="1">
    <location>
        <begin position="111"/>
        <end position="122"/>
    </location>
</feature>
<comment type="caution">
    <text evidence="2">The sequence shown here is derived from an EMBL/GenBank/DDBJ whole genome shotgun (WGS) entry which is preliminary data.</text>
</comment>
<reference evidence="2" key="1">
    <citation type="submission" date="2022-07" db="EMBL/GenBank/DDBJ databases">
        <title>Phylogenomic reconstructions and comparative analyses of Kickxellomycotina fungi.</title>
        <authorList>
            <person name="Reynolds N.K."/>
            <person name="Stajich J.E."/>
            <person name="Barry K."/>
            <person name="Grigoriev I.V."/>
            <person name="Crous P."/>
            <person name="Smith M.E."/>
        </authorList>
    </citation>
    <scope>NUCLEOTIDE SEQUENCE</scope>
    <source>
        <strain evidence="2">RSA 567</strain>
    </source>
</reference>
<dbReference type="EMBL" id="JANBQB010000327">
    <property type="protein sequence ID" value="KAJ1977690.1"/>
    <property type="molecule type" value="Genomic_DNA"/>
</dbReference>
<feature type="compositionally biased region" description="Polar residues" evidence="1">
    <location>
        <begin position="451"/>
        <end position="464"/>
    </location>
</feature>
<dbReference type="AlphaFoldDB" id="A0A9W8ED40"/>
<feature type="compositionally biased region" description="Low complexity" evidence="1">
    <location>
        <begin position="74"/>
        <end position="96"/>
    </location>
</feature>
<proteinExistence type="predicted"/>
<feature type="compositionally biased region" description="Low complexity" evidence="1">
    <location>
        <begin position="260"/>
        <end position="270"/>
    </location>
</feature>
<dbReference type="InterPro" id="IPR009057">
    <property type="entry name" value="Homeodomain-like_sf"/>
</dbReference>
<evidence type="ECO:0008006" key="4">
    <source>
        <dbReference type="Google" id="ProtNLM"/>
    </source>
</evidence>
<dbReference type="OrthoDB" id="5598695at2759"/>
<dbReference type="Gene3D" id="1.10.10.10">
    <property type="entry name" value="Winged helix-like DNA-binding domain superfamily/Winged helix DNA-binding domain"/>
    <property type="match status" value="2"/>
</dbReference>
<feature type="region of interest" description="Disordered" evidence="1">
    <location>
        <begin position="451"/>
        <end position="500"/>
    </location>
</feature>
<organism evidence="2 3">
    <name type="scientific">Dimargaris verticillata</name>
    <dbReference type="NCBI Taxonomy" id="2761393"/>
    <lineage>
        <taxon>Eukaryota</taxon>
        <taxon>Fungi</taxon>
        <taxon>Fungi incertae sedis</taxon>
        <taxon>Zoopagomycota</taxon>
        <taxon>Kickxellomycotina</taxon>
        <taxon>Dimargaritomycetes</taxon>
        <taxon>Dimargaritales</taxon>
        <taxon>Dimargaritaceae</taxon>
        <taxon>Dimargaris</taxon>
    </lineage>
</organism>
<feature type="region of interest" description="Disordered" evidence="1">
    <location>
        <begin position="1"/>
        <end position="141"/>
    </location>
</feature>
<feature type="compositionally biased region" description="Basic residues" evidence="1">
    <location>
        <begin position="9"/>
        <end position="18"/>
    </location>
</feature>
<feature type="compositionally biased region" description="Low complexity" evidence="1">
    <location>
        <begin position="473"/>
        <end position="482"/>
    </location>
</feature>
<feature type="region of interest" description="Disordered" evidence="1">
    <location>
        <begin position="296"/>
        <end position="334"/>
    </location>
</feature>
<dbReference type="SUPFAM" id="SSF46689">
    <property type="entry name" value="Homeodomain-like"/>
    <property type="match status" value="2"/>
</dbReference>
<protein>
    <recommendedName>
        <fullName evidence="4">SWIRM domain-containing protein</fullName>
    </recommendedName>
</protein>
<name>A0A9W8ED40_9FUNG</name>
<dbReference type="Proteomes" id="UP001151582">
    <property type="component" value="Unassembled WGS sequence"/>
</dbReference>
<gene>
    <name evidence="2" type="ORF">H4R34_003481</name>
</gene>
<evidence type="ECO:0000313" key="2">
    <source>
        <dbReference type="EMBL" id="KAJ1977690.1"/>
    </source>
</evidence>
<feature type="compositionally biased region" description="Low complexity" evidence="1">
    <location>
        <begin position="238"/>
        <end position="247"/>
    </location>
</feature>
<feature type="region of interest" description="Disordered" evidence="1">
    <location>
        <begin position="218"/>
        <end position="278"/>
    </location>
</feature>
<dbReference type="InterPro" id="IPR036388">
    <property type="entry name" value="WH-like_DNA-bd_sf"/>
</dbReference>
<evidence type="ECO:0000256" key="1">
    <source>
        <dbReference type="SAM" id="MobiDB-lite"/>
    </source>
</evidence>
<feature type="compositionally biased region" description="Polar residues" evidence="1">
    <location>
        <begin position="296"/>
        <end position="313"/>
    </location>
</feature>
<accession>A0A9W8ED40</accession>
<keyword evidence="3" id="KW-1185">Reference proteome</keyword>
<sequence length="531" mass="57398">MASPTTLSTRRKPRKPTHPQRSVTIGNRRWDAPHRPNNSPPAPSAFPLAQALPVHGPNQSLKKRPHPLLQPDIAHTPSSLAPTPTTSTSSTPVLPHTPHPDFGAIAKRARSSSPAPLQSTRSLGAAKDHSRLAAAADHSLPVESTTADIPVSEVAWGSIAGQPHGITGQYVPQPQAKARSVSPPHYRDQYITLDVYSAFRNNPQQLWTWNLYEPRSYAHDSSASNYGDPQLRSKAAGDDALSGAGLSPRRNHRSRRPAESSRTATPSGRSSRGGGTYHRYGNDALGFAEDAYLASTTRSTRSRAQVNGSQGATPTLGPDGEPSDMPGSTSRQLPSHLYRSLDGHQSDDAKESEAEYAQYASEASSRASGAPLDISGDKEFANITEPEKHVCSTLRVPPHQYLDIKMTLIRAATEAGVVLTEGLRELHLTKVRRHMLPADTPEPDYALEAANAQSAMTSQPTANTVGPKDDTSTDQTASAQTTYSVLPSTPPQSKARKSFRKRDAQKLCRIDVNKTSKIVDWFVEMGWLTLS</sequence>